<gene>
    <name evidence="2" type="ORF">SE17_36945</name>
</gene>
<dbReference type="GO" id="GO:0016226">
    <property type="term" value="P:iron-sulfur cluster assembly"/>
    <property type="evidence" value="ECO:0007669"/>
    <property type="project" value="InterPro"/>
</dbReference>
<evidence type="ECO:0000313" key="2">
    <source>
        <dbReference type="EMBL" id="KPV48646.1"/>
    </source>
</evidence>
<dbReference type="InterPro" id="IPR002871">
    <property type="entry name" value="NIF_FeS_clus_asmbl_NifU_N"/>
</dbReference>
<feature type="non-terminal residue" evidence="2">
    <location>
        <position position="31"/>
    </location>
</feature>
<dbReference type="GO" id="GO:0051536">
    <property type="term" value="F:iron-sulfur cluster binding"/>
    <property type="evidence" value="ECO:0007669"/>
    <property type="project" value="InterPro"/>
</dbReference>
<dbReference type="EMBL" id="LJCR01002494">
    <property type="protein sequence ID" value="KPV48646.1"/>
    <property type="molecule type" value="Genomic_DNA"/>
</dbReference>
<dbReference type="Proteomes" id="UP000050509">
    <property type="component" value="Unassembled WGS sequence"/>
</dbReference>
<keyword evidence="3" id="KW-1185">Reference proteome</keyword>
<sequence>MDDMYREVILEHYKHPHNAGTLEAADITHED</sequence>
<evidence type="ECO:0000313" key="3">
    <source>
        <dbReference type="Proteomes" id="UP000050509"/>
    </source>
</evidence>
<protein>
    <submittedName>
        <fullName evidence="2">Fe-S cluster protein</fullName>
    </submittedName>
</protein>
<dbReference type="Pfam" id="PF01592">
    <property type="entry name" value="NifU_N"/>
    <property type="match status" value="1"/>
</dbReference>
<organism evidence="2 3">
    <name type="scientific">Kouleothrix aurantiaca</name>
    <dbReference type="NCBI Taxonomy" id="186479"/>
    <lineage>
        <taxon>Bacteria</taxon>
        <taxon>Bacillati</taxon>
        <taxon>Chloroflexota</taxon>
        <taxon>Chloroflexia</taxon>
        <taxon>Chloroflexales</taxon>
        <taxon>Roseiflexineae</taxon>
        <taxon>Roseiflexaceae</taxon>
        <taxon>Kouleothrix</taxon>
    </lineage>
</organism>
<evidence type="ECO:0000259" key="1">
    <source>
        <dbReference type="Pfam" id="PF01592"/>
    </source>
</evidence>
<proteinExistence type="predicted"/>
<feature type="domain" description="NIF system FeS cluster assembly NifU N-terminal" evidence="1">
    <location>
        <begin position="4"/>
        <end position="27"/>
    </location>
</feature>
<reference evidence="2 3" key="1">
    <citation type="submission" date="2015-09" db="EMBL/GenBank/DDBJ databases">
        <title>Draft genome sequence of Kouleothrix aurantiaca JCM 19913.</title>
        <authorList>
            <person name="Hemp J."/>
        </authorList>
    </citation>
    <scope>NUCLEOTIDE SEQUENCE [LARGE SCALE GENOMIC DNA]</scope>
    <source>
        <strain evidence="2 3">COM-B</strain>
    </source>
</reference>
<dbReference type="AlphaFoldDB" id="A0A0P9D7X1"/>
<dbReference type="GO" id="GO:0005506">
    <property type="term" value="F:iron ion binding"/>
    <property type="evidence" value="ECO:0007669"/>
    <property type="project" value="InterPro"/>
</dbReference>
<dbReference type="Gene3D" id="3.90.1010.10">
    <property type="match status" value="1"/>
</dbReference>
<name>A0A0P9D7X1_9CHLR</name>
<accession>A0A0P9D7X1</accession>
<comment type="caution">
    <text evidence="2">The sequence shown here is derived from an EMBL/GenBank/DDBJ whole genome shotgun (WGS) entry which is preliminary data.</text>
</comment>
<dbReference type="SUPFAM" id="SSF82649">
    <property type="entry name" value="SufE/NifU"/>
    <property type="match status" value="1"/>
</dbReference>